<keyword evidence="3" id="KW-0145">Chemotaxis</keyword>
<dbReference type="EMBL" id="FOVK01000005">
    <property type="protein sequence ID" value="SFN79610.1"/>
    <property type="molecule type" value="Genomic_DNA"/>
</dbReference>
<dbReference type="InterPro" id="IPR033479">
    <property type="entry name" value="dCache_1"/>
</dbReference>
<dbReference type="Gene3D" id="3.30.450.20">
    <property type="entry name" value="PAS domain"/>
    <property type="match status" value="2"/>
</dbReference>
<feature type="domain" description="Methyl-accepting transducer" evidence="13">
    <location>
        <begin position="397"/>
        <end position="654"/>
    </location>
</feature>
<dbReference type="Pfam" id="PF02743">
    <property type="entry name" value="dCache_1"/>
    <property type="match status" value="1"/>
</dbReference>
<evidence type="ECO:0000256" key="11">
    <source>
        <dbReference type="SAM" id="Phobius"/>
    </source>
</evidence>
<evidence type="ECO:0000313" key="15">
    <source>
        <dbReference type="EMBL" id="SFN79610.1"/>
    </source>
</evidence>
<evidence type="ECO:0000256" key="1">
    <source>
        <dbReference type="ARBA" id="ARBA00004651"/>
    </source>
</evidence>
<feature type="transmembrane region" description="Helical" evidence="11">
    <location>
        <begin position="302"/>
        <end position="324"/>
    </location>
</feature>
<evidence type="ECO:0000259" key="13">
    <source>
        <dbReference type="PROSITE" id="PS50111"/>
    </source>
</evidence>
<dbReference type="eggNOG" id="COG0840">
    <property type="taxonomic scope" value="Bacteria"/>
</dbReference>
<dbReference type="SUPFAM" id="SSF58104">
    <property type="entry name" value="Methyl-accepting chemotaxis protein (MCP) signaling domain"/>
    <property type="match status" value="1"/>
</dbReference>
<dbReference type="CDD" id="cd12913">
    <property type="entry name" value="PDC1_MCP_like"/>
    <property type="match status" value="1"/>
</dbReference>
<dbReference type="GO" id="GO:0007165">
    <property type="term" value="P:signal transduction"/>
    <property type="evidence" value="ECO:0007669"/>
    <property type="project" value="UniProtKB-KW"/>
</dbReference>
<dbReference type="Pfam" id="PF00672">
    <property type="entry name" value="HAMP"/>
    <property type="match status" value="1"/>
</dbReference>
<feature type="signal peptide" evidence="12">
    <location>
        <begin position="1"/>
        <end position="30"/>
    </location>
</feature>
<evidence type="ECO:0000256" key="6">
    <source>
        <dbReference type="ARBA" id="ARBA00023136"/>
    </source>
</evidence>
<dbReference type="SMART" id="SM00283">
    <property type="entry name" value="MA"/>
    <property type="match status" value="1"/>
</dbReference>
<dbReference type="STRING" id="398199.SAMN05421804_102152"/>
<reference evidence="15 16" key="1">
    <citation type="submission" date="2016-10" db="EMBL/GenBank/DDBJ databases">
        <authorList>
            <person name="de Groot N.N."/>
        </authorList>
    </citation>
    <scope>NUCLEOTIDE SEQUENCE [LARGE SCALE GENOMIC DNA]</scope>
    <source>
        <strain evidence="15 16">ML2</strain>
    </source>
</reference>
<evidence type="ECO:0000256" key="9">
    <source>
        <dbReference type="PROSITE-ProRule" id="PRU00284"/>
    </source>
</evidence>
<dbReference type="Proteomes" id="UP000181899">
    <property type="component" value="Unassembled WGS sequence"/>
</dbReference>
<keyword evidence="12" id="KW-0732">Signal</keyword>
<keyword evidence="10" id="KW-0175">Coiled coil</keyword>
<dbReference type="PANTHER" id="PTHR32089:SF114">
    <property type="entry name" value="METHYL-ACCEPTING CHEMOTAXIS PROTEIN MCPB"/>
    <property type="match status" value="1"/>
</dbReference>
<evidence type="ECO:0000256" key="2">
    <source>
        <dbReference type="ARBA" id="ARBA00022475"/>
    </source>
</evidence>
<dbReference type="PROSITE" id="PS50885">
    <property type="entry name" value="HAMP"/>
    <property type="match status" value="1"/>
</dbReference>
<comment type="subcellular location">
    <subcellularLocation>
        <location evidence="1">Cell membrane</location>
        <topology evidence="1">Multi-pass membrane protein</topology>
    </subcellularLocation>
</comment>
<name>A0A1I5BY70_9CLOT</name>
<protein>
    <submittedName>
        <fullName evidence="15">Methyl-accepting chemotaxis protein</fullName>
    </submittedName>
</protein>
<dbReference type="PANTHER" id="PTHR32089">
    <property type="entry name" value="METHYL-ACCEPTING CHEMOTAXIS PROTEIN MCPB"/>
    <property type="match status" value="1"/>
</dbReference>
<dbReference type="SMART" id="SM00304">
    <property type="entry name" value="HAMP"/>
    <property type="match status" value="1"/>
</dbReference>
<evidence type="ECO:0000256" key="4">
    <source>
        <dbReference type="ARBA" id="ARBA00022692"/>
    </source>
</evidence>
<dbReference type="SUPFAM" id="SSF103190">
    <property type="entry name" value="Sensory domain-like"/>
    <property type="match status" value="1"/>
</dbReference>
<evidence type="ECO:0000256" key="8">
    <source>
        <dbReference type="ARBA" id="ARBA00029447"/>
    </source>
</evidence>
<evidence type="ECO:0000259" key="14">
    <source>
        <dbReference type="PROSITE" id="PS50885"/>
    </source>
</evidence>
<keyword evidence="16" id="KW-1185">Reference proteome</keyword>
<dbReference type="CDD" id="cd06225">
    <property type="entry name" value="HAMP"/>
    <property type="match status" value="1"/>
</dbReference>
<keyword evidence="4 11" id="KW-0812">Transmembrane</keyword>
<comment type="similarity">
    <text evidence="8">Belongs to the methyl-accepting chemotaxis (MCP) protein family.</text>
</comment>
<organism evidence="15 16">
    <name type="scientific">Proteiniclasticum ruminis</name>
    <dbReference type="NCBI Taxonomy" id="398199"/>
    <lineage>
        <taxon>Bacteria</taxon>
        <taxon>Bacillati</taxon>
        <taxon>Bacillota</taxon>
        <taxon>Clostridia</taxon>
        <taxon>Eubacteriales</taxon>
        <taxon>Clostridiaceae</taxon>
        <taxon>Proteiniclasticum</taxon>
    </lineage>
</organism>
<gene>
    <name evidence="15" type="ORF">SAMN04488695_105117</name>
</gene>
<keyword evidence="2" id="KW-1003">Cell membrane</keyword>
<dbReference type="GO" id="GO:0006935">
    <property type="term" value="P:chemotaxis"/>
    <property type="evidence" value="ECO:0007669"/>
    <property type="project" value="UniProtKB-KW"/>
</dbReference>
<dbReference type="InterPro" id="IPR003660">
    <property type="entry name" value="HAMP_dom"/>
</dbReference>
<dbReference type="OrthoDB" id="9760371at2"/>
<feature type="chain" id="PRO_5010361284" evidence="12">
    <location>
        <begin position="31"/>
        <end position="683"/>
    </location>
</feature>
<dbReference type="Gene3D" id="1.10.287.950">
    <property type="entry name" value="Methyl-accepting chemotaxis protein"/>
    <property type="match status" value="1"/>
</dbReference>
<dbReference type="InterPro" id="IPR029151">
    <property type="entry name" value="Sensor-like_sf"/>
</dbReference>
<feature type="domain" description="HAMP" evidence="14">
    <location>
        <begin position="326"/>
        <end position="378"/>
    </location>
</feature>
<dbReference type="AlphaFoldDB" id="A0A1I5BY70"/>
<keyword evidence="6 11" id="KW-0472">Membrane</keyword>
<evidence type="ECO:0000256" key="10">
    <source>
        <dbReference type="SAM" id="Coils"/>
    </source>
</evidence>
<feature type="coiled-coil region" evidence="10">
    <location>
        <begin position="618"/>
        <end position="680"/>
    </location>
</feature>
<evidence type="ECO:0000256" key="7">
    <source>
        <dbReference type="ARBA" id="ARBA00023224"/>
    </source>
</evidence>
<evidence type="ECO:0000313" key="16">
    <source>
        <dbReference type="Proteomes" id="UP000181899"/>
    </source>
</evidence>
<dbReference type="InterPro" id="IPR004089">
    <property type="entry name" value="MCPsignal_dom"/>
</dbReference>
<evidence type="ECO:0000256" key="12">
    <source>
        <dbReference type="SAM" id="SignalP"/>
    </source>
</evidence>
<evidence type="ECO:0000256" key="3">
    <source>
        <dbReference type="ARBA" id="ARBA00022500"/>
    </source>
</evidence>
<dbReference type="CDD" id="cd12912">
    <property type="entry name" value="PDC2_MCP_like"/>
    <property type="match status" value="1"/>
</dbReference>
<accession>A0A1I5BY70</accession>
<keyword evidence="7 9" id="KW-0807">Transducer</keyword>
<proteinExistence type="inferred from homology"/>
<dbReference type="GO" id="GO:0005886">
    <property type="term" value="C:plasma membrane"/>
    <property type="evidence" value="ECO:0007669"/>
    <property type="project" value="UniProtKB-SubCell"/>
</dbReference>
<keyword evidence="5 11" id="KW-1133">Transmembrane helix</keyword>
<dbReference type="Pfam" id="PF00015">
    <property type="entry name" value="MCPsignal"/>
    <property type="match status" value="1"/>
</dbReference>
<sequence>MGFYNKRKSIRTKMLLVFLPILLVATGAIAAVSVTDAKSALEKQIEERVGKELTAIYESIEHEFTAHEKVAEAVASVYRAKENTLQKSDYKVMLEELVTMNKNTLGSGLWLEPNKFSPEDYYFGPYVYRDGDSILYTEDYETEDYDYPSTDWYLAGKAIKEGSVWSSPYFDETTGITMITTSVPVVTAGSFQGVVTADYDLSTIQERIGEVQLGETGYAFLLDQEGLYIAHEDQDKVMEKNISEEEELKSLAVKISEAPHGKSPVTQNGKDFDAYFLTLGSTGWKLVVMAPIDELYSAVDAMVLKGVIVAFAVLLLGSLLISLYSASLTKGIKGFAHNLSFLAEGDFTKPVEVKTKDELGQMGESYNQVLKDLRTMVEQVSGNAEEMAELTELLARTSGEASHVSDEVAKTIEEIAKGASDQALDTEVTAENVYDMGRLLEEDEKELGHLNAAAMAIDKEKVEGFETLKKLVEKTIESSKATEEIHQSILRNNLSAEKIDRASSMIQNISDQTNLLALNAAIEAARAGEAGRGFSVVAEEIRKLAEQSGAFSSEIKNDIKELKENSEVAVKVMEKVVHIINDQESSVHTTEEKFESIASSIDDIRSVLKLLNDSSLKMNKNKERIIELTQNLSAISEENAAGTEEASAAIEEQAATINEIAASGEKLQRISNRLKELIQKFKI</sequence>
<dbReference type="RefSeq" id="WP_074912073.1">
    <property type="nucleotide sequence ID" value="NZ_FOVK01000005.1"/>
</dbReference>
<evidence type="ECO:0000256" key="5">
    <source>
        <dbReference type="ARBA" id="ARBA00022989"/>
    </source>
</evidence>
<dbReference type="PROSITE" id="PS50111">
    <property type="entry name" value="CHEMOTAXIS_TRANSDUC_2"/>
    <property type="match status" value="1"/>
</dbReference>